<dbReference type="InterPro" id="IPR014013">
    <property type="entry name" value="Helic_SF1/SF2_ATP-bd_DinG/Rad3"/>
</dbReference>
<dbReference type="NCBIfam" id="TIGR00604">
    <property type="entry name" value="rad3"/>
    <property type="match status" value="1"/>
</dbReference>
<dbReference type="FunFam" id="3.40.50.300:FF:000135">
    <property type="entry name" value="DNA repair helicase RAD3, putative"/>
    <property type="match status" value="1"/>
</dbReference>
<evidence type="ECO:0000256" key="7">
    <source>
        <dbReference type="ARBA" id="ARBA00022806"/>
    </source>
</evidence>
<dbReference type="InterPro" id="IPR010614">
    <property type="entry name" value="RAD3-like_helicase_DEAD"/>
</dbReference>
<accession>A0A158QLT8</accession>
<keyword evidence="4" id="KW-0479">Metal-binding</keyword>
<evidence type="ECO:0000256" key="9">
    <source>
        <dbReference type="ARBA" id="ARBA00023004"/>
    </source>
</evidence>
<evidence type="ECO:0000313" key="18">
    <source>
        <dbReference type="WBParaSite" id="HPLM_0000707501-mRNA-1"/>
    </source>
</evidence>
<evidence type="ECO:0000256" key="6">
    <source>
        <dbReference type="ARBA" id="ARBA00022801"/>
    </source>
</evidence>
<feature type="region of interest" description="Disordered" evidence="14">
    <location>
        <begin position="470"/>
        <end position="489"/>
    </location>
</feature>
<evidence type="ECO:0000256" key="8">
    <source>
        <dbReference type="ARBA" id="ARBA00022840"/>
    </source>
</evidence>
<dbReference type="EMBL" id="UZAF01016594">
    <property type="protein sequence ID" value="VDO30830.1"/>
    <property type="molecule type" value="Genomic_DNA"/>
</dbReference>
<feature type="coiled-coil region" evidence="13">
    <location>
        <begin position="53"/>
        <end position="114"/>
    </location>
</feature>
<dbReference type="GO" id="GO:0003677">
    <property type="term" value="F:DNA binding"/>
    <property type="evidence" value="ECO:0007669"/>
    <property type="project" value="InterPro"/>
</dbReference>
<dbReference type="GO" id="GO:0005524">
    <property type="term" value="F:ATP binding"/>
    <property type="evidence" value="ECO:0007669"/>
    <property type="project" value="UniProtKB-KW"/>
</dbReference>
<keyword evidence="11" id="KW-0413">Isomerase</keyword>
<dbReference type="InterPro" id="IPR006554">
    <property type="entry name" value="Helicase-like_DEXD_c2"/>
</dbReference>
<dbReference type="AlphaFoldDB" id="A0A158QLT8"/>
<dbReference type="SMART" id="SM00488">
    <property type="entry name" value="DEXDc2"/>
    <property type="match status" value="1"/>
</dbReference>
<evidence type="ECO:0000256" key="5">
    <source>
        <dbReference type="ARBA" id="ARBA00022741"/>
    </source>
</evidence>
<dbReference type="Pfam" id="PF13307">
    <property type="entry name" value="Helicase_C_2"/>
    <property type="match status" value="1"/>
</dbReference>
<keyword evidence="9" id="KW-0408">Iron</keyword>
<keyword evidence="12" id="KW-0539">Nucleus</keyword>
<comment type="similarity">
    <text evidence="3">Belongs to the DEAD box helicase family. DEAH subfamily. DDX11/CHL1 sub-subfamily.</text>
</comment>
<dbReference type="OrthoDB" id="267079at2759"/>
<evidence type="ECO:0000256" key="10">
    <source>
        <dbReference type="ARBA" id="ARBA00023014"/>
    </source>
</evidence>
<dbReference type="GO" id="GO:0003678">
    <property type="term" value="F:DNA helicase activity"/>
    <property type="evidence" value="ECO:0007669"/>
    <property type="project" value="InterPro"/>
</dbReference>
<dbReference type="GO" id="GO:0006139">
    <property type="term" value="P:nucleobase-containing compound metabolic process"/>
    <property type="evidence" value="ECO:0007669"/>
    <property type="project" value="InterPro"/>
</dbReference>
<dbReference type="Gene3D" id="3.40.50.300">
    <property type="entry name" value="P-loop containing nucleotide triphosphate hydrolases"/>
    <property type="match status" value="3"/>
</dbReference>
<dbReference type="InterPro" id="IPR013020">
    <property type="entry name" value="Rad3/Chl1-like"/>
</dbReference>
<evidence type="ECO:0000256" key="1">
    <source>
        <dbReference type="ARBA" id="ARBA00001966"/>
    </source>
</evidence>
<dbReference type="Proteomes" id="UP000268014">
    <property type="component" value="Unassembled WGS sequence"/>
</dbReference>
<dbReference type="OMA" id="QTHQFRD"/>
<dbReference type="PROSITE" id="PS51193">
    <property type="entry name" value="HELICASE_ATP_BIND_2"/>
    <property type="match status" value="1"/>
</dbReference>
<reference evidence="18" key="1">
    <citation type="submission" date="2016-04" db="UniProtKB">
        <authorList>
            <consortium name="WormBaseParasite"/>
        </authorList>
    </citation>
    <scope>IDENTIFICATION</scope>
</reference>
<dbReference type="SUPFAM" id="SSF52540">
    <property type="entry name" value="P-loop containing nucleoside triphosphate hydrolases"/>
    <property type="match status" value="1"/>
</dbReference>
<evidence type="ECO:0000256" key="4">
    <source>
        <dbReference type="ARBA" id="ARBA00022723"/>
    </source>
</evidence>
<keyword evidence="6" id="KW-0378">Hydrolase</keyword>
<name>A0A158QLT8_HAEPC</name>
<dbReference type="PANTHER" id="PTHR11472">
    <property type="entry name" value="DNA REPAIR DEAD HELICASE RAD3/XP-D SUBFAMILY MEMBER"/>
    <property type="match status" value="1"/>
</dbReference>
<evidence type="ECO:0000313" key="17">
    <source>
        <dbReference type="Proteomes" id="UP000268014"/>
    </source>
</evidence>
<keyword evidence="7" id="KW-0347">Helicase</keyword>
<keyword evidence="13" id="KW-0175">Coiled coil</keyword>
<dbReference type="InterPro" id="IPR027417">
    <property type="entry name" value="P-loop_NTPase"/>
</dbReference>
<evidence type="ECO:0000256" key="2">
    <source>
        <dbReference type="ARBA" id="ARBA00004123"/>
    </source>
</evidence>
<sequence length="817" mass="92216">MDEFSFPFPPYNIQLDLMREIKQCIEKQQVGIFESPTGTGKSLSVLCATLTWLEEFEKKSEEELLQKSRLTEEVSDDGDWIAAHKKKLEVMKIKDDAYDKLQALEKVKEKLYQARAGVIKRNRKRRLRPDGNAEEMEPEIDAVEDNTAPEEYVSDDEAESKPEVPLKTVKVFYASRTHSQLEQLIDELKKTRFKPRIVTAASRQTLCANEDVTKLKFSHLINERCMELRKGCASEGKRMKLDGKENTTSVKKTASKCPYFKSDAIEELSNEILASAVCRTNEVVDRGNELVACPYFSTRLSLPLCQLVLLPYQVILHASTRAAWGIDLKGNVLVLDEAHNVLETIGSLYSAELTSVSTTLALSLLREYLETYKSRLKPKNLLYIKQLLAVVTAFDQYLRNNLNSPEEVLTIQGLVIALGLTDVNFFKLVHYMDCTDMCRKFHGFFIRSQKSRVSISQKPSTKSGIAKLLASKESGNTDPTPVTSDKARSHPSPLFTIKAFLEALSNRCEDGRIIVEKKGGAAKFRFILLNPASRLMEVVKEARATILIGGTMEPAGLLVDCLSRGGVENGIRRFSCSHVIDDHQLLALAIGHHVRNEKFTLTFETREDPQCMKSVAEALMMLMRDVPNGCVVFFTSYEYMAQFMSTMEKFKVVNQYNMRKTVFIEPRGASVDIWDRFATAARAGQGAVLFAVAGGKLSEGINFCDELGRAVFMVGLPYPNKNSIELKEKMKYLDSQVPGGGNQLYQSLCMHVINQAIGRAIRHRKDYAVVYLMDSRYQHNDVINKLPGWISQRLKCPTSFSETVTLTKAFFQQKRSF</sequence>
<gene>
    <name evidence="16" type="ORF">HPLM_LOCUS7067</name>
</gene>
<dbReference type="GO" id="GO:0005634">
    <property type="term" value="C:nucleus"/>
    <property type="evidence" value="ECO:0007669"/>
    <property type="project" value="UniProtKB-SubCell"/>
</dbReference>
<dbReference type="InterPro" id="IPR045028">
    <property type="entry name" value="DinG/Rad3-like"/>
</dbReference>
<evidence type="ECO:0000256" key="13">
    <source>
        <dbReference type="SAM" id="Coils"/>
    </source>
</evidence>
<dbReference type="PANTHER" id="PTHR11472:SF41">
    <property type="entry name" value="ATP-DEPENDENT DNA HELICASE DDX11-RELATED"/>
    <property type="match status" value="1"/>
</dbReference>
<dbReference type="Pfam" id="PF06733">
    <property type="entry name" value="DEAD_2"/>
    <property type="match status" value="1"/>
</dbReference>
<keyword evidence="17" id="KW-1185">Reference proteome</keyword>
<keyword evidence="8" id="KW-0067">ATP-binding</keyword>
<proteinExistence type="inferred from homology"/>
<feature type="domain" description="Helicase ATP-binding" evidence="15">
    <location>
        <begin position="1"/>
        <end position="388"/>
    </location>
</feature>
<evidence type="ECO:0000256" key="12">
    <source>
        <dbReference type="ARBA" id="ARBA00023242"/>
    </source>
</evidence>
<comment type="subcellular location">
    <subcellularLocation>
        <location evidence="2">Nucleus</location>
    </subcellularLocation>
</comment>
<dbReference type="CDD" id="cd18788">
    <property type="entry name" value="SF2_C_XPD"/>
    <property type="match status" value="1"/>
</dbReference>
<evidence type="ECO:0000259" key="15">
    <source>
        <dbReference type="PROSITE" id="PS51193"/>
    </source>
</evidence>
<evidence type="ECO:0000313" key="16">
    <source>
        <dbReference type="EMBL" id="VDO30830.1"/>
    </source>
</evidence>
<dbReference type="InterPro" id="IPR006555">
    <property type="entry name" value="ATP-dep_Helicase_C"/>
</dbReference>
<dbReference type="SMART" id="SM00491">
    <property type="entry name" value="HELICc2"/>
    <property type="match status" value="1"/>
</dbReference>
<evidence type="ECO:0000256" key="14">
    <source>
        <dbReference type="SAM" id="MobiDB-lite"/>
    </source>
</evidence>
<reference evidence="16 17" key="2">
    <citation type="submission" date="2018-11" db="EMBL/GenBank/DDBJ databases">
        <authorList>
            <consortium name="Pathogen Informatics"/>
        </authorList>
    </citation>
    <scope>NUCLEOTIDE SEQUENCE [LARGE SCALE GENOMIC DNA]</scope>
    <source>
        <strain evidence="16 17">MHpl1</strain>
    </source>
</reference>
<dbReference type="WBParaSite" id="HPLM_0000707501-mRNA-1">
    <property type="protein sequence ID" value="HPLM_0000707501-mRNA-1"/>
    <property type="gene ID" value="HPLM_0000707501"/>
</dbReference>
<evidence type="ECO:0000256" key="11">
    <source>
        <dbReference type="ARBA" id="ARBA00023235"/>
    </source>
</evidence>
<dbReference type="STRING" id="6290.A0A158QLT8"/>
<protein>
    <submittedName>
        <fullName evidence="18">Helicase ATP-binding domain-containing protein</fullName>
    </submittedName>
</protein>
<organism evidence="18">
    <name type="scientific">Haemonchus placei</name>
    <name type="common">Barber's pole worm</name>
    <dbReference type="NCBI Taxonomy" id="6290"/>
    <lineage>
        <taxon>Eukaryota</taxon>
        <taxon>Metazoa</taxon>
        <taxon>Ecdysozoa</taxon>
        <taxon>Nematoda</taxon>
        <taxon>Chromadorea</taxon>
        <taxon>Rhabditida</taxon>
        <taxon>Rhabditina</taxon>
        <taxon>Rhabditomorpha</taxon>
        <taxon>Strongyloidea</taxon>
        <taxon>Trichostrongylidae</taxon>
        <taxon>Haemonchus</taxon>
    </lineage>
</organism>
<dbReference type="GO" id="GO:0016818">
    <property type="term" value="F:hydrolase activity, acting on acid anhydrides, in phosphorus-containing anhydrides"/>
    <property type="evidence" value="ECO:0007669"/>
    <property type="project" value="InterPro"/>
</dbReference>
<dbReference type="GO" id="GO:0034085">
    <property type="term" value="P:establishment of sister chromatid cohesion"/>
    <property type="evidence" value="ECO:0007669"/>
    <property type="project" value="TreeGrafter"/>
</dbReference>
<keyword evidence="10" id="KW-0411">Iron-sulfur</keyword>
<comment type="cofactor">
    <cofactor evidence="1">
        <name>[4Fe-4S] cluster</name>
        <dbReference type="ChEBI" id="CHEBI:49883"/>
    </cofactor>
</comment>
<keyword evidence="5" id="KW-0547">Nucleotide-binding</keyword>
<dbReference type="GO" id="GO:0046872">
    <property type="term" value="F:metal ion binding"/>
    <property type="evidence" value="ECO:0007669"/>
    <property type="project" value="UniProtKB-KW"/>
</dbReference>
<dbReference type="GO" id="GO:0051536">
    <property type="term" value="F:iron-sulfur cluster binding"/>
    <property type="evidence" value="ECO:0007669"/>
    <property type="project" value="UniProtKB-KW"/>
</dbReference>
<feature type="compositionally biased region" description="Polar residues" evidence="14">
    <location>
        <begin position="473"/>
        <end position="483"/>
    </location>
</feature>
<evidence type="ECO:0000256" key="3">
    <source>
        <dbReference type="ARBA" id="ARBA00008435"/>
    </source>
</evidence>